<protein>
    <recommendedName>
        <fullName evidence="4">Secreted protein</fullName>
    </recommendedName>
</protein>
<dbReference type="RefSeq" id="WP_090801162.1">
    <property type="nucleotide sequence ID" value="NZ_BOND01000006.1"/>
</dbReference>
<dbReference type="STRING" id="137265.SAMN05421684_6802"/>
<accession>A0A1H3U992</accession>
<feature type="chain" id="PRO_5011719608" description="Secreted protein" evidence="1">
    <location>
        <begin position="29"/>
        <end position="172"/>
    </location>
</feature>
<keyword evidence="3" id="KW-1185">Reference proteome</keyword>
<evidence type="ECO:0000256" key="1">
    <source>
        <dbReference type="SAM" id="SignalP"/>
    </source>
</evidence>
<feature type="signal peptide" evidence="1">
    <location>
        <begin position="1"/>
        <end position="28"/>
    </location>
</feature>
<evidence type="ECO:0008006" key="4">
    <source>
        <dbReference type="Google" id="ProtNLM"/>
    </source>
</evidence>
<dbReference type="AlphaFoldDB" id="A0A1H3U992"/>
<proteinExistence type="predicted"/>
<keyword evidence="1" id="KW-0732">Signal</keyword>
<reference evidence="3" key="1">
    <citation type="submission" date="2016-10" db="EMBL/GenBank/DDBJ databases">
        <authorList>
            <person name="Varghese N."/>
            <person name="Submissions S."/>
        </authorList>
    </citation>
    <scope>NUCLEOTIDE SEQUENCE [LARGE SCALE GENOMIC DNA]</scope>
    <source>
        <strain evidence="3">DSM 44718</strain>
    </source>
</reference>
<sequence>MKRILRRAGVAVVIATVMAVLAPSTAFAASNLPNNSALRNYQGQPGTPLMDMYNSAGQRIGQYSLKVNYWYTPGDNWYNAEVTVCVSDTLANGRGVVARVMMKFGTNESKEVGKFRDKTGCYATVYPYHTAPIWAFDVDFGEIWSGVPYQYAGRYHRFTSEKLPYWPYIGTS</sequence>
<name>A0A1H3U992_9ACTN</name>
<evidence type="ECO:0000313" key="2">
    <source>
        <dbReference type="EMBL" id="SDZ58986.1"/>
    </source>
</evidence>
<dbReference type="OrthoDB" id="9924116at2"/>
<dbReference type="EMBL" id="FNQB01000004">
    <property type="protein sequence ID" value="SDZ58986.1"/>
    <property type="molecule type" value="Genomic_DNA"/>
</dbReference>
<gene>
    <name evidence="2" type="ORF">SAMN05421684_6802</name>
</gene>
<evidence type="ECO:0000313" key="3">
    <source>
        <dbReference type="Proteomes" id="UP000199632"/>
    </source>
</evidence>
<organism evidence="2 3">
    <name type="scientific">Asanoa ishikariensis</name>
    <dbReference type="NCBI Taxonomy" id="137265"/>
    <lineage>
        <taxon>Bacteria</taxon>
        <taxon>Bacillati</taxon>
        <taxon>Actinomycetota</taxon>
        <taxon>Actinomycetes</taxon>
        <taxon>Micromonosporales</taxon>
        <taxon>Micromonosporaceae</taxon>
        <taxon>Asanoa</taxon>
    </lineage>
</organism>
<dbReference type="Proteomes" id="UP000199632">
    <property type="component" value="Unassembled WGS sequence"/>
</dbReference>